<keyword evidence="4 6" id="KW-0472">Membrane</keyword>
<dbReference type="PANTHER" id="PTHR45620">
    <property type="entry name" value="PDF RECEPTOR-LIKE PROTEIN-RELATED"/>
    <property type="match status" value="1"/>
</dbReference>
<dbReference type="Pfam" id="PF00002">
    <property type="entry name" value="7tm_2"/>
    <property type="match status" value="1"/>
</dbReference>
<dbReference type="PRINTS" id="PR00249">
    <property type="entry name" value="GPCRSECRETIN"/>
</dbReference>
<evidence type="ECO:0000313" key="9">
    <source>
        <dbReference type="Proteomes" id="UP001187531"/>
    </source>
</evidence>
<dbReference type="GO" id="GO:0005886">
    <property type="term" value="C:plasma membrane"/>
    <property type="evidence" value="ECO:0007669"/>
    <property type="project" value="TreeGrafter"/>
</dbReference>
<dbReference type="EMBL" id="JAVRJZ010000018">
    <property type="protein sequence ID" value="KAK2708544.1"/>
    <property type="molecule type" value="Genomic_DNA"/>
</dbReference>
<keyword evidence="2 6" id="KW-0812">Transmembrane</keyword>
<comment type="subcellular location">
    <subcellularLocation>
        <location evidence="1">Membrane</location>
        <topology evidence="1">Multi-pass membrane protein</topology>
    </subcellularLocation>
</comment>
<evidence type="ECO:0000256" key="4">
    <source>
        <dbReference type="ARBA" id="ARBA00023136"/>
    </source>
</evidence>
<dbReference type="GO" id="GO:0007188">
    <property type="term" value="P:adenylate cyclase-modulating G protein-coupled receptor signaling pathway"/>
    <property type="evidence" value="ECO:0007669"/>
    <property type="project" value="TreeGrafter"/>
</dbReference>
<keyword evidence="9" id="KW-1185">Reference proteome</keyword>
<feature type="non-terminal residue" evidence="8">
    <location>
        <position position="1"/>
    </location>
</feature>
<dbReference type="Gene3D" id="1.20.1070.10">
    <property type="entry name" value="Rhodopsin 7-helix transmembrane proteins"/>
    <property type="match status" value="1"/>
</dbReference>
<sequence length="212" mass="24105">KWGKSTLVLMPLFGVHYTVLLWMSGAMGTNETVEVVWLFCDQFFASFQGFFVAVLYCLVNGEVRAELKRRWKTFKERFSISRQRQDSKTFWSRFTISTRTTTGRNSMQSVNTMTLVDRKDSSLSPSPYLSRQTGSTIAPPTLPLTEESTCNSSNGDEEKASPVACMLEPMTCIVSFQASEYVPAFKVNHSKFVKTQHKYKEPSTEEEADKLI</sequence>
<feature type="transmembrane region" description="Helical" evidence="6">
    <location>
        <begin position="36"/>
        <end position="59"/>
    </location>
</feature>
<dbReference type="InterPro" id="IPR017983">
    <property type="entry name" value="GPCR_2_secretin-like_CS"/>
</dbReference>
<dbReference type="InterPro" id="IPR017981">
    <property type="entry name" value="GPCR_2-like_7TM"/>
</dbReference>
<dbReference type="AlphaFoldDB" id="A0AA88HDY5"/>
<accession>A0AA88HDY5</accession>
<dbReference type="InterPro" id="IPR000832">
    <property type="entry name" value="GPCR_2_secretin-like"/>
</dbReference>
<feature type="transmembrane region" description="Helical" evidence="6">
    <location>
        <begin position="7"/>
        <end position="24"/>
    </location>
</feature>
<dbReference type="GO" id="GO:0007166">
    <property type="term" value="P:cell surface receptor signaling pathway"/>
    <property type="evidence" value="ECO:0007669"/>
    <property type="project" value="InterPro"/>
</dbReference>
<proteinExistence type="predicted"/>
<organism evidence="8 9">
    <name type="scientific">Artemia franciscana</name>
    <name type="common">Brine shrimp</name>
    <name type="synonym">Artemia sanfranciscana</name>
    <dbReference type="NCBI Taxonomy" id="6661"/>
    <lineage>
        <taxon>Eukaryota</taxon>
        <taxon>Metazoa</taxon>
        <taxon>Ecdysozoa</taxon>
        <taxon>Arthropoda</taxon>
        <taxon>Crustacea</taxon>
        <taxon>Branchiopoda</taxon>
        <taxon>Anostraca</taxon>
        <taxon>Artemiidae</taxon>
        <taxon>Artemia</taxon>
    </lineage>
</organism>
<dbReference type="PROSITE" id="PS00650">
    <property type="entry name" value="G_PROTEIN_RECEP_F2_2"/>
    <property type="match status" value="1"/>
</dbReference>
<feature type="domain" description="G-protein coupled receptors family 2 profile 2" evidence="7">
    <location>
        <begin position="1"/>
        <end position="60"/>
    </location>
</feature>
<dbReference type="GO" id="GO:0008528">
    <property type="term" value="F:G protein-coupled peptide receptor activity"/>
    <property type="evidence" value="ECO:0007669"/>
    <property type="project" value="TreeGrafter"/>
</dbReference>
<dbReference type="Proteomes" id="UP001187531">
    <property type="component" value="Unassembled WGS sequence"/>
</dbReference>
<dbReference type="GO" id="GO:0017046">
    <property type="term" value="F:peptide hormone binding"/>
    <property type="evidence" value="ECO:0007669"/>
    <property type="project" value="TreeGrafter"/>
</dbReference>
<comment type="caution">
    <text evidence="8">The sequence shown here is derived from an EMBL/GenBank/DDBJ whole genome shotgun (WGS) entry which is preliminary data.</text>
</comment>
<name>A0AA88HDY5_ARTSF</name>
<evidence type="ECO:0000256" key="1">
    <source>
        <dbReference type="ARBA" id="ARBA00004141"/>
    </source>
</evidence>
<evidence type="ECO:0000256" key="2">
    <source>
        <dbReference type="ARBA" id="ARBA00022692"/>
    </source>
</evidence>
<gene>
    <name evidence="8" type="ORF">QYM36_014224</name>
</gene>
<reference evidence="8" key="1">
    <citation type="submission" date="2023-07" db="EMBL/GenBank/DDBJ databases">
        <title>Chromosome-level genome assembly of Artemia franciscana.</title>
        <authorList>
            <person name="Jo E."/>
        </authorList>
    </citation>
    <scope>NUCLEOTIDE SEQUENCE</scope>
    <source>
        <tissue evidence="8">Whole body</tissue>
    </source>
</reference>
<keyword evidence="3 6" id="KW-1133">Transmembrane helix</keyword>
<feature type="compositionally biased region" description="Polar residues" evidence="5">
    <location>
        <begin position="122"/>
        <end position="138"/>
    </location>
</feature>
<evidence type="ECO:0000256" key="6">
    <source>
        <dbReference type="SAM" id="Phobius"/>
    </source>
</evidence>
<dbReference type="InterPro" id="IPR050332">
    <property type="entry name" value="GPCR_2"/>
</dbReference>
<protein>
    <recommendedName>
        <fullName evidence="7">G-protein coupled receptors family 2 profile 2 domain-containing protein</fullName>
    </recommendedName>
</protein>
<evidence type="ECO:0000259" key="7">
    <source>
        <dbReference type="PROSITE" id="PS50261"/>
    </source>
</evidence>
<dbReference type="PROSITE" id="PS50261">
    <property type="entry name" value="G_PROTEIN_RECEP_F2_4"/>
    <property type="match status" value="1"/>
</dbReference>
<evidence type="ECO:0000256" key="5">
    <source>
        <dbReference type="SAM" id="MobiDB-lite"/>
    </source>
</evidence>
<evidence type="ECO:0000313" key="8">
    <source>
        <dbReference type="EMBL" id="KAK2708544.1"/>
    </source>
</evidence>
<dbReference type="PANTHER" id="PTHR45620:SF1">
    <property type="entry name" value="G-PROTEIN COUPLED RECEPTORS FAMILY 2 PROFILE 2 DOMAIN-CONTAINING PROTEIN"/>
    <property type="match status" value="1"/>
</dbReference>
<evidence type="ECO:0000256" key="3">
    <source>
        <dbReference type="ARBA" id="ARBA00022989"/>
    </source>
</evidence>
<feature type="region of interest" description="Disordered" evidence="5">
    <location>
        <begin position="118"/>
        <end position="159"/>
    </location>
</feature>